<feature type="domain" description="GST N-terminal" evidence="5">
    <location>
        <begin position="1"/>
        <end position="80"/>
    </location>
</feature>
<comment type="catalytic activity">
    <reaction evidence="3">
        <text>RX + glutathione = an S-substituted glutathione + a halide anion + H(+)</text>
        <dbReference type="Rhea" id="RHEA:16437"/>
        <dbReference type="ChEBI" id="CHEBI:15378"/>
        <dbReference type="ChEBI" id="CHEBI:16042"/>
        <dbReference type="ChEBI" id="CHEBI:17792"/>
        <dbReference type="ChEBI" id="CHEBI:57925"/>
        <dbReference type="ChEBI" id="CHEBI:90779"/>
        <dbReference type="EC" id="2.5.1.18"/>
    </reaction>
</comment>
<dbReference type="EC" id="2.5.1.18" evidence="1"/>
<accession>A0A1E7RDV0</accession>
<sequence length="222" mass="25736">MLTLHHLENSRSLRILWALEELGVDYQVEYYRRSPSLTAPPELKKIHPLGKAPILTDGDLVLAESAVILEFLQENYDLQQQFKPLQREQQLQYRYWMHYAEGSLMPLIVFQLVMSQLGSKNTPLITRPFTKQVGEQVKQKFIQPRLLEHVQFIEQHLSQHSYFAGTMFSFADIQMTFALQGLAKLSHIPDDLPYLQAYLQRLTERPAFKMAQHKSPDGGKVA</sequence>
<dbReference type="GO" id="GO:0005737">
    <property type="term" value="C:cytoplasm"/>
    <property type="evidence" value="ECO:0007669"/>
    <property type="project" value="UniProtKB-ARBA"/>
</dbReference>
<evidence type="ECO:0000313" key="8">
    <source>
        <dbReference type="Proteomes" id="UP000185895"/>
    </source>
</evidence>
<dbReference type="SUPFAM" id="SSF52833">
    <property type="entry name" value="Thioredoxin-like"/>
    <property type="match status" value="1"/>
</dbReference>
<dbReference type="InterPro" id="IPR004046">
    <property type="entry name" value="GST_C"/>
</dbReference>
<protein>
    <recommendedName>
        <fullName evidence="1">glutathione transferase</fullName>
        <ecNumber evidence="1">2.5.1.18</ecNumber>
    </recommendedName>
</protein>
<dbReference type="EMBL" id="MKKK01000008">
    <property type="protein sequence ID" value="OEY97511.1"/>
    <property type="molecule type" value="Genomic_DNA"/>
</dbReference>
<dbReference type="Gene3D" id="3.40.30.10">
    <property type="entry name" value="Glutaredoxin"/>
    <property type="match status" value="1"/>
</dbReference>
<comment type="similarity">
    <text evidence="4">Belongs to the GST superfamily.</text>
</comment>
<keyword evidence="8" id="KW-1185">Reference proteome</keyword>
<evidence type="ECO:0000313" key="7">
    <source>
        <dbReference type="EMBL" id="OEY97511.1"/>
    </source>
</evidence>
<dbReference type="PANTHER" id="PTHR44051">
    <property type="entry name" value="GLUTATHIONE S-TRANSFERASE-RELATED"/>
    <property type="match status" value="1"/>
</dbReference>
<gene>
    <name evidence="7" type="ORF">BJI46_09790</name>
</gene>
<dbReference type="RefSeq" id="WP_070069098.1">
    <property type="nucleotide sequence ID" value="NZ_MKKK01000008.1"/>
</dbReference>
<evidence type="ECO:0000256" key="4">
    <source>
        <dbReference type="RuleBase" id="RU003494"/>
    </source>
</evidence>
<dbReference type="CDD" id="cd03046">
    <property type="entry name" value="GST_N_GTT1_like"/>
    <property type="match status" value="1"/>
</dbReference>
<dbReference type="PANTHER" id="PTHR44051:SF9">
    <property type="entry name" value="GLUTATHIONE S-TRANSFERASE 1"/>
    <property type="match status" value="1"/>
</dbReference>
<dbReference type="OrthoDB" id="9810080at2"/>
<name>A0A1E7RDV0_9GAMM</name>
<dbReference type="SFLD" id="SFLDS00019">
    <property type="entry name" value="Glutathione_Transferase_(cytos"/>
    <property type="match status" value="1"/>
</dbReference>
<dbReference type="SUPFAM" id="SSF47616">
    <property type="entry name" value="GST C-terminal domain-like"/>
    <property type="match status" value="1"/>
</dbReference>
<organism evidence="7 8">
    <name type="scientific">Acinetobacter qingfengensis</name>
    <dbReference type="NCBI Taxonomy" id="1262585"/>
    <lineage>
        <taxon>Bacteria</taxon>
        <taxon>Pseudomonadati</taxon>
        <taxon>Pseudomonadota</taxon>
        <taxon>Gammaproteobacteria</taxon>
        <taxon>Moraxellales</taxon>
        <taxon>Moraxellaceae</taxon>
        <taxon>Acinetobacter</taxon>
    </lineage>
</organism>
<dbReference type="FunFam" id="3.40.30.10:FF:000156">
    <property type="entry name" value="Glutathione S-transferase 1"/>
    <property type="match status" value="1"/>
</dbReference>
<keyword evidence="2 7" id="KW-0808">Transferase</keyword>
<dbReference type="Pfam" id="PF02798">
    <property type="entry name" value="GST_N"/>
    <property type="match status" value="1"/>
</dbReference>
<dbReference type="InterPro" id="IPR040079">
    <property type="entry name" value="Glutathione_S-Trfase"/>
</dbReference>
<dbReference type="InterPro" id="IPR010987">
    <property type="entry name" value="Glutathione-S-Trfase_C-like"/>
</dbReference>
<dbReference type="SFLD" id="SFLDG01150">
    <property type="entry name" value="Main.1:_Beta-like"/>
    <property type="match status" value="1"/>
</dbReference>
<dbReference type="GO" id="GO:0004364">
    <property type="term" value="F:glutathione transferase activity"/>
    <property type="evidence" value="ECO:0007669"/>
    <property type="project" value="UniProtKB-EC"/>
</dbReference>
<dbReference type="GO" id="GO:0004601">
    <property type="term" value="F:peroxidase activity"/>
    <property type="evidence" value="ECO:0007669"/>
    <property type="project" value="UniProtKB-ARBA"/>
</dbReference>
<dbReference type="PROSITE" id="PS50405">
    <property type="entry name" value="GST_CTER"/>
    <property type="match status" value="1"/>
</dbReference>
<dbReference type="CDD" id="cd03189">
    <property type="entry name" value="GST_C_GTT1_like"/>
    <property type="match status" value="1"/>
</dbReference>
<dbReference type="SFLD" id="SFLDG00358">
    <property type="entry name" value="Main_(cytGST)"/>
    <property type="match status" value="1"/>
</dbReference>
<feature type="domain" description="GST C-terminal" evidence="6">
    <location>
        <begin position="86"/>
        <end position="220"/>
    </location>
</feature>
<evidence type="ECO:0000256" key="2">
    <source>
        <dbReference type="ARBA" id="ARBA00022679"/>
    </source>
</evidence>
<dbReference type="InterPro" id="IPR036282">
    <property type="entry name" value="Glutathione-S-Trfase_C_sf"/>
</dbReference>
<dbReference type="InterPro" id="IPR036249">
    <property type="entry name" value="Thioredoxin-like_sf"/>
</dbReference>
<dbReference type="Pfam" id="PF00043">
    <property type="entry name" value="GST_C"/>
    <property type="match status" value="1"/>
</dbReference>
<evidence type="ECO:0000256" key="3">
    <source>
        <dbReference type="ARBA" id="ARBA00047960"/>
    </source>
</evidence>
<evidence type="ECO:0000259" key="5">
    <source>
        <dbReference type="PROSITE" id="PS50404"/>
    </source>
</evidence>
<proteinExistence type="inferred from homology"/>
<dbReference type="Proteomes" id="UP000185895">
    <property type="component" value="Unassembled WGS sequence"/>
</dbReference>
<evidence type="ECO:0000259" key="6">
    <source>
        <dbReference type="PROSITE" id="PS50405"/>
    </source>
</evidence>
<comment type="caution">
    <text evidence="7">The sequence shown here is derived from an EMBL/GenBank/DDBJ whole genome shotgun (WGS) entry which is preliminary data.</text>
</comment>
<evidence type="ECO:0000256" key="1">
    <source>
        <dbReference type="ARBA" id="ARBA00012452"/>
    </source>
</evidence>
<dbReference type="STRING" id="1262585.BJI46_09790"/>
<dbReference type="AlphaFoldDB" id="A0A1E7RDV0"/>
<dbReference type="Gene3D" id="1.20.1050.10">
    <property type="match status" value="1"/>
</dbReference>
<dbReference type="PROSITE" id="PS50404">
    <property type="entry name" value="GST_NTER"/>
    <property type="match status" value="1"/>
</dbReference>
<reference evidence="7 8" key="1">
    <citation type="submission" date="2016-09" db="EMBL/GenBank/DDBJ databases">
        <authorList>
            <person name="Capua I."/>
            <person name="De Benedictis P."/>
            <person name="Joannis T."/>
            <person name="Lombin L.H."/>
            <person name="Cattoli G."/>
        </authorList>
    </citation>
    <scope>NUCLEOTIDE SEQUENCE [LARGE SCALE GENOMIC DNA]</scope>
    <source>
        <strain evidence="7 8">ANC 4671</strain>
    </source>
</reference>
<dbReference type="InterPro" id="IPR004045">
    <property type="entry name" value="Glutathione_S-Trfase_N"/>
</dbReference>